<sequence length="228" mass="25084">MSRKDVKEKRAVNLISHNYPNLPVNEQYRLIRYNIMFSSVDQEIKSIVVTSPESADGKSTTAANLAIVLAQQGSDILLVDADLRKPSIHYSFNISNSVGLTSVLTKESKLDSALNKTHVPNLTILTSGPIPPNPTDLLNSKTMEVLMEDLKTKFDYVIYDTPPILAVTDPQIVANKSDGIILVVTSGKTHKDSAVKAKELLDNANGQLLGVVLNGVEGHKNEYYYQYI</sequence>
<evidence type="ECO:0000256" key="3">
    <source>
        <dbReference type="ARBA" id="ARBA00022679"/>
    </source>
</evidence>
<comment type="similarity">
    <text evidence="1">Belongs to the CpsD/CapB family.</text>
</comment>
<comment type="catalytic activity">
    <reaction evidence="8">
        <text>L-tyrosyl-[protein] + ATP = O-phospho-L-tyrosyl-[protein] + ADP + H(+)</text>
        <dbReference type="Rhea" id="RHEA:10596"/>
        <dbReference type="Rhea" id="RHEA-COMP:10136"/>
        <dbReference type="Rhea" id="RHEA-COMP:20101"/>
        <dbReference type="ChEBI" id="CHEBI:15378"/>
        <dbReference type="ChEBI" id="CHEBI:30616"/>
        <dbReference type="ChEBI" id="CHEBI:46858"/>
        <dbReference type="ChEBI" id="CHEBI:61978"/>
        <dbReference type="ChEBI" id="CHEBI:456216"/>
        <dbReference type="EC" id="2.7.10.2"/>
    </reaction>
</comment>
<dbReference type="AlphaFoldDB" id="A0A974NNQ5"/>
<dbReference type="InterPro" id="IPR027417">
    <property type="entry name" value="P-loop_NTPase"/>
</dbReference>
<dbReference type="SUPFAM" id="SSF52540">
    <property type="entry name" value="P-loop containing nucleoside triphosphate hydrolases"/>
    <property type="match status" value="1"/>
</dbReference>
<reference evidence="10 11" key="1">
    <citation type="submission" date="2021-01" db="EMBL/GenBank/DDBJ databases">
        <title>FDA dAtabase for Regulatory Grade micrObial Sequences (FDA-ARGOS): Supporting development and validation of Infectious Disease Dx tests.</title>
        <authorList>
            <person name="Nelson B."/>
            <person name="Plummer A."/>
            <person name="Tallon L."/>
            <person name="Sadzewicz L."/>
            <person name="Zhao X."/>
            <person name="Boylan J."/>
            <person name="Ott S."/>
            <person name="Bowen H."/>
            <person name="Vavikolanu K."/>
            <person name="Mehta A."/>
            <person name="Aluvathingal J."/>
            <person name="Nadendla S."/>
            <person name="Myers T."/>
            <person name="Yan Y."/>
            <person name="Sichtig H."/>
        </authorList>
    </citation>
    <scope>NUCLEOTIDE SEQUENCE [LARGE SCALE GENOMIC DNA]</scope>
    <source>
        <strain evidence="10 11">FDAARGOS_1161</strain>
    </source>
</reference>
<feature type="domain" description="AAA" evidence="9">
    <location>
        <begin position="52"/>
        <end position="185"/>
    </location>
</feature>
<dbReference type="RefSeq" id="WP_040375602.1">
    <property type="nucleotide sequence ID" value="NZ_CP068053.1"/>
</dbReference>
<keyword evidence="5 10" id="KW-0418">Kinase</keyword>
<evidence type="ECO:0000256" key="6">
    <source>
        <dbReference type="ARBA" id="ARBA00022840"/>
    </source>
</evidence>
<keyword evidence="6" id="KW-0067">ATP-binding</keyword>
<dbReference type="GO" id="GO:0042802">
    <property type="term" value="F:identical protein binding"/>
    <property type="evidence" value="ECO:0007669"/>
    <property type="project" value="UniProtKB-ARBA"/>
</dbReference>
<keyword evidence="7" id="KW-0829">Tyrosine-protein kinase</keyword>
<accession>A0A974NNQ5</accession>
<keyword evidence="4" id="KW-0547">Nucleotide-binding</keyword>
<gene>
    <name evidence="10" type="ORF">I6J18_04030</name>
</gene>
<dbReference type="InterPro" id="IPR005702">
    <property type="entry name" value="Wzc-like_C"/>
</dbReference>
<organism evidence="10 11">
    <name type="scientific">Peribacillus psychrosaccharolyticus</name>
    <name type="common">Bacillus psychrosaccharolyticus</name>
    <dbReference type="NCBI Taxonomy" id="1407"/>
    <lineage>
        <taxon>Bacteria</taxon>
        <taxon>Bacillati</taxon>
        <taxon>Bacillota</taxon>
        <taxon>Bacilli</taxon>
        <taxon>Bacillales</taxon>
        <taxon>Bacillaceae</taxon>
        <taxon>Peribacillus</taxon>
    </lineage>
</organism>
<dbReference type="InterPro" id="IPR025669">
    <property type="entry name" value="AAA_dom"/>
</dbReference>
<dbReference type="GO" id="GO:0005524">
    <property type="term" value="F:ATP binding"/>
    <property type="evidence" value="ECO:0007669"/>
    <property type="project" value="UniProtKB-KW"/>
</dbReference>
<evidence type="ECO:0000256" key="1">
    <source>
        <dbReference type="ARBA" id="ARBA00007316"/>
    </source>
</evidence>
<dbReference type="InterPro" id="IPR050445">
    <property type="entry name" value="Bact_polysacc_biosynth/exp"/>
</dbReference>
<evidence type="ECO:0000256" key="8">
    <source>
        <dbReference type="ARBA" id="ARBA00051245"/>
    </source>
</evidence>
<dbReference type="GO" id="GO:0004715">
    <property type="term" value="F:non-membrane spanning protein tyrosine kinase activity"/>
    <property type="evidence" value="ECO:0007669"/>
    <property type="project" value="UniProtKB-EC"/>
</dbReference>
<evidence type="ECO:0000256" key="4">
    <source>
        <dbReference type="ARBA" id="ARBA00022741"/>
    </source>
</evidence>
<protein>
    <recommendedName>
        <fullName evidence="2">non-specific protein-tyrosine kinase</fullName>
        <ecNumber evidence="2">2.7.10.2</ecNumber>
    </recommendedName>
</protein>
<dbReference type="FunFam" id="3.40.50.300:FF:000527">
    <property type="entry name" value="Tyrosine-protein kinase etk"/>
    <property type="match status" value="1"/>
</dbReference>
<dbReference type="EC" id="2.7.10.2" evidence="2"/>
<name>A0A974NNQ5_PERPY</name>
<dbReference type="KEGG" id="ppsr:I6J18_04030"/>
<evidence type="ECO:0000256" key="5">
    <source>
        <dbReference type="ARBA" id="ARBA00022777"/>
    </source>
</evidence>
<evidence type="ECO:0000313" key="11">
    <source>
        <dbReference type="Proteomes" id="UP000595254"/>
    </source>
</evidence>
<dbReference type="Gene3D" id="3.40.50.300">
    <property type="entry name" value="P-loop containing nucleotide triphosphate hydrolases"/>
    <property type="match status" value="1"/>
</dbReference>
<keyword evidence="11" id="KW-1185">Reference proteome</keyword>
<dbReference type="PANTHER" id="PTHR32309">
    <property type="entry name" value="TYROSINE-PROTEIN KINASE"/>
    <property type="match status" value="1"/>
</dbReference>
<evidence type="ECO:0000256" key="2">
    <source>
        <dbReference type="ARBA" id="ARBA00011903"/>
    </source>
</evidence>
<dbReference type="GO" id="GO:0005886">
    <property type="term" value="C:plasma membrane"/>
    <property type="evidence" value="ECO:0007669"/>
    <property type="project" value="TreeGrafter"/>
</dbReference>
<evidence type="ECO:0000256" key="7">
    <source>
        <dbReference type="ARBA" id="ARBA00023137"/>
    </source>
</evidence>
<dbReference type="PANTHER" id="PTHR32309:SF13">
    <property type="entry name" value="FERRIC ENTEROBACTIN TRANSPORT PROTEIN FEPE"/>
    <property type="match status" value="1"/>
</dbReference>
<dbReference type="NCBIfam" id="TIGR01007">
    <property type="entry name" value="eps_fam"/>
    <property type="match status" value="1"/>
</dbReference>
<dbReference type="Pfam" id="PF13614">
    <property type="entry name" value="AAA_31"/>
    <property type="match status" value="1"/>
</dbReference>
<dbReference type="Proteomes" id="UP000595254">
    <property type="component" value="Chromosome"/>
</dbReference>
<keyword evidence="3" id="KW-0808">Transferase</keyword>
<evidence type="ECO:0000313" key="10">
    <source>
        <dbReference type="EMBL" id="QQT01081.1"/>
    </source>
</evidence>
<proteinExistence type="inferred from homology"/>
<evidence type="ECO:0000259" key="9">
    <source>
        <dbReference type="Pfam" id="PF13614"/>
    </source>
</evidence>
<dbReference type="CDD" id="cd05387">
    <property type="entry name" value="BY-kinase"/>
    <property type="match status" value="1"/>
</dbReference>
<dbReference type="EMBL" id="CP068053">
    <property type="protein sequence ID" value="QQT01081.1"/>
    <property type="molecule type" value="Genomic_DNA"/>
</dbReference>